<comment type="caution">
    <text evidence="8">The sequence shown here is derived from an EMBL/GenBank/DDBJ whole genome shotgun (WGS) entry which is preliminary data.</text>
</comment>
<evidence type="ECO:0000256" key="5">
    <source>
        <dbReference type="ARBA" id="ARBA00023204"/>
    </source>
</evidence>
<keyword evidence="5" id="KW-0234">DNA repair</keyword>
<dbReference type="InterPro" id="IPR001497">
    <property type="entry name" value="MethylDNA_cys_MeTrfase_AS"/>
</dbReference>
<comment type="catalytic activity">
    <reaction evidence="1">
        <text>a 4-O-methyl-thymidine in DNA + L-cysteinyl-[protein] = a thymidine in DNA + S-methyl-L-cysteinyl-[protein]</text>
        <dbReference type="Rhea" id="RHEA:53428"/>
        <dbReference type="Rhea" id="RHEA-COMP:10131"/>
        <dbReference type="Rhea" id="RHEA-COMP:10132"/>
        <dbReference type="Rhea" id="RHEA-COMP:13555"/>
        <dbReference type="Rhea" id="RHEA-COMP:13556"/>
        <dbReference type="ChEBI" id="CHEBI:29950"/>
        <dbReference type="ChEBI" id="CHEBI:82612"/>
        <dbReference type="ChEBI" id="CHEBI:137386"/>
        <dbReference type="ChEBI" id="CHEBI:137387"/>
        <dbReference type="EC" id="2.1.1.63"/>
    </reaction>
</comment>
<sequence>MEKGIVNTEFGSIIVYVKDNKAIKIEFTNEFLEEIELGIFTSQIKEYFEGKRKKLLFDVEISTGKTFKKIWDFVREIPYGQTMTYGQIAKILNVNPRVVGFAMSKNPLPIYIPCHRVVGKNDIHGFTGGRKWKEYLLNLESSQQY</sequence>
<dbReference type="GO" id="GO:0032259">
    <property type="term" value="P:methylation"/>
    <property type="evidence" value="ECO:0007669"/>
    <property type="project" value="UniProtKB-KW"/>
</dbReference>
<keyword evidence="3 8" id="KW-0808">Transferase</keyword>
<evidence type="ECO:0000313" key="8">
    <source>
        <dbReference type="EMBL" id="MBB6061966.1"/>
    </source>
</evidence>
<reference evidence="8 9" key="1">
    <citation type="submission" date="2020-08" db="EMBL/GenBank/DDBJ databases">
        <title>Genomic Encyclopedia of Type Strains, Phase IV (KMG-IV): sequencing the most valuable type-strain genomes for metagenomic binning, comparative biology and taxonomic classification.</title>
        <authorList>
            <person name="Goeker M."/>
        </authorList>
    </citation>
    <scope>NUCLEOTIDE SEQUENCE [LARGE SCALE GENOMIC DNA]</scope>
    <source>
        <strain evidence="8 9">DSM 13481</strain>
    </source>
</reference>
<evidence type="ECO:0000313" key="9">
    <source>
        <dbReference type="Proteomes" id="UP000555828"/>
    </source>
</evidence>
<dbReference type="SUPFAM" id="SSF46767">
    <property type="entry name" value="Methylated DNA-protein cysteine methyltransferase, C-terminal domain"/>
    <property type="match status" value="1"/>
</dbReference>
<dbReference type="RefSeq" id="WP_184618708.1">
    <property type="nucleotide sequence ID" value="NZ_JACHEX010000001.1"/>
</dbReference>
<dbReference type="InterPro" id="IPR014048">
    <property type="entry name" value="MethylDNA_cys_MeTrfase_DNA-bd"/>
</dbReference>
<organism evidence="8 9">
    <name type="scientific">Thermosipho japonicus</name>
    <dbReference type="NCBI Taxonomy" id="90323"/>
    <lineage>
        <taxon>Bacteria</taxon>
        <taxon>Thermotogati</taxon>
        <taxon>Thermotogota</taxon>
        <taxon>Thermotogae</taxon>
        <taxon>Thermotogales</taxon>
        <taxon>Fervidobacteriaceae</taxon>
        <taxon>Thermosipho</taxon>
    </lineage>
</organism>
<protein>
    <submittedName>
        <fullName evidence="8">Methylated-DNA-[protein]-cysteine S-methyltransferase</fullName>
        <ecNumber evidence="8">2.1.1.63</ecNumber>
    </submittedName>
</protein>
<feature type="domain" description="Methylated-DNA-[protein]-cysteine S-methyltransferase DNA binding" evidence="7">
    <location>
        <begin position="67"/>
        <end position="141"/>
    </location>
</feature>
<dbReference type="EC" id="2.1.1.63" evidence="8"/>
<keyword evidence="9" id="KW-1185">Reference proteome</keyword>
<dbReference type="GO" id="GO:0006281">
    <property type="term" value="P:DNA repair"/>
    <property type="evidence" value="ECO:0007669"/>
    <property type="project" value="UniProtKB-KW"/>
</dbReference>
<dbReference type="Pfam" id="PF01035">
    <property type="entry name" value="DNA_binding_1"/>
    <property type="match status" value="1"/>
</dbReference>
<keyword evidence="2 8" id="KW-0489">Methyltransferase</keyword>
<dbReference type="Proteomes" id="UP000555828">
    <property type="component" value="Unassembled WGS sequence"/>
</dbReference>
<dbReference type="InterPro" id="IPR036217">
    <property type="entry name" value="MethylDNA_cys_MeTrfase_DNAb"/>
</dbReference>
<dbReference type="InterPro" id="IPR036388">
    <property type="entry name" value="WH-like_DNA-bd_sf"/>
</dbReference>
<comment type="catalytic activity">
    <reaction evidence="6">
        <text>a 6-O-methyl-2'-deoxyguanosine in DNA + L-cysteinyl-[protein] = S-methyl-L-cysteinyl-[protein] + a 2'-deoxyguanosine in DNA</text>
        <dbReference type="Rhea" id="RHEA:24000"/>
        <dbReference type="Rhea" id="RHEA-COMP:10131"/>
        <dbReference type="Rhea" id="RHEA-COMP:10132"/>
        <dbReference type="Rhea" id="RHEA-COMP:11367"/>
        <dbReference type="Rhea" id="RHEA-COMP:11368"/>
        <dbReference type="ChEBI" id="CHEBI:29950"/>
        <dbReference type="ChEBI" id="CHEBI:82612"/>
        <dbReference type="ChEBI" id="CHEBI:85445"/>
        <dbReference type="ChEBI" id="CHEBI:85448"/>
        <dbReference type="EC" id="2.1.1.63"/>
    </reaction>
</comment>
<evidence type="ECO:0000259" key="7">
    <source>
        <dbReference type="Pfam" id="PF01035"/>
    </source>
</evidence>
<evidence type="ECO:0000256" key="6">
    <source>
        <dbReference type="ARBA" id="ARBA00049348"/>
    </source>
</evidence>
<name>A0A841GEB7_9BACT</name>
<proteinExistence type="predicted"/>
<evidence type="ECO:0000256" key="3">
    <source>
        <dbReference type="ARBA" id="ARBA00022679"/>
    </source>
</evidence>
<evidence type="ECO:0000256" key="1">
    <source>
        <dbReference type="ARBA" id="ARBA00001286"/>
    </source>
</evidence>
<dbReference type="CDD" id="cd06445">
    <property type="entry name" value="ATase"/>
    <property type="match status" value="1"/>
</dbReference>
<evidence type="ECO:0000256" key="4">
    <source>
        <dbReference type="ARBA" id="ARBA00022763"/>
    </source>
</evidence>
<accession>A0A841GEB7</accession>
<gene>
    <name evidence="8" type="ORF">HNP65_000388</name>
</gene>
<keyword evidence="4" id="KW-0227">DNA damage</keyword>
<dbReference type="EMBL" id="JACHEX010000001">
    <property type="protein sequence ID" value="MBB6061966.1"/>
    <property type="molecule type" value="Genomic_DNA"/>
</dbReference>
<dbReference type="NCBIfam" id="TIGR00589">
    <property type="entry name" value="ogt"/>
    <property type="match status" value="1"/>
</dbReference>
<dbReference type="AlphaFoldDB" id="A0A841GEB7"/>
<dbReference type="Gene3D" id="1.10.10.10">
    <property type="entry name" value="Winged helix-like DNA-binding domain superfamily/Winged helix DNA-binding domain"/>
    <property type="match status" value="1"/>
</dbReference>
<dbReference type="PANTHER" id="PTHR10815">
    <property type="entry name" value="METHYLATED-DNA--PROTEIN-CYSTEINE METHYLTRANSFERASE"/>
    <property type="match status" value="1"/>
</dbReference>
<dbReference type="PROSITE" id="PS00374">
    <property type="entry name" value="MGMT"/>
    <property type="match status" value="1"/>
</dbReference>
<evidence type="ECO:0000256" key="2">
    <source>
        <dbReference type="ARBA" id="ARBA00022603"/>
    </source>
</evidence>
<dbReference type="GO" id="GO:0003908">
    <property type="term" value="F:methylated-DNA-[protein]-cysteine S-methyltransferase activity"/>
    <property type="evidence" value="ECO:0007669"/>
    <property type="project" value="UniProtKB-EC"/>
</dbReference>
<dbReference type="PANTHER" id="PTHR10815:SF5">
    <property type="entry name" value="METHYLATED-DNA--PROTEIN-CYSTEINE METHYLTRANSFERASE"/>
    <property type="match status" value="1"/>
</dbReference>